<evidence type="ECO:0000313" key="1">
    <source>
        <dbReference type="EMBL" id="GES02589.1"/>
    </source>
</evidence>
<evidence type="ECO:0000313" key="2">
    <source>
        <dbReference type="Proteomes" id="UP000334990"/>
    </source>
</evidence>
<reference evidence="1 2" key="1">
    <citation type="submission" date="2019-10" db="EMBL/GenBank/DDBJ databases">
        <title>Whole genome shotgun sequence of Acrocarpospora corrugata NBRC 13972.</title>
        <authorList>
            <person name="Ichikawa N."/>
            <person name="Kimura A."/>
            <person name="Kitahashi Y."/>
            <person name="Komaki H."/>
            <person name="Oguchi A."/>
        </authorList>
    </citation>
    <scope>NUCLEOTIDE SEQUENCE [LARGE SCALE GENOMIC DNA]</scope>
    <source>
        <strain evidence="1 2">NBRC 13972</strain>
    </source>
</reference>
<keyword evidence="2" id="KW-1185">Reference proteome</keyword>
<dbReference type="Proteomes" id="UP000334990">
    <property type="component" value="Unassembled WGS sequence"/>
</dbReference>
<name>A0A5M3W2S9_9ACTN</name>
<dbReference type="EMBL" id="BLAD01000060">
    <property type="protein sequence ID" value="GES02589.1"/>
    <property type="molecule type" value="Genomic_DNA"/>
</dbReference>
<dbReference type="RefSeq" id="WP_155338813.1">
    <property type="nucleotide sequence ID" value="NZ_BAAABN010000019.1"/>
</dbReference>
<dbReference type="OrthoDB" id="3237043at2"/>
<comment type="caution">
    <text evidence="1">The sequence shown here is derived from an EMBL/GenBank/DDBJ whole genome shotgun (WGS) entry which is preliminary data.</text>
</comment>
<proteinExistence type="predicted"/>
<protein>
    <submittedName>
        <fullName evidence="1">Uncharacterized protein</fullName>
    </submittedName>
</protein>
<sequence>MGGGCRSFSALRSPIRAFPLAYRLLVPLIRLLGPVLLADLAKPARSSLHLASSTEVEGVSGTYFNTEGKPAPWPASVRDQRNRKEIWALCEKLSGVDASW</sequence>
<accession>A0A5M3W2S9</accession>
<gene>
    <name evidence="1" type="ORF">Acor_46550</name>
</gene>
<dbReference type="AlphaFoldDB" id="A0A5M3W2S9"/>
<organism evidence="1 2">
    <name type="scientific">Acrocarpospora corrugata</name>
    <dbReference type="NCBI Taxonomy" id="35763"/>
    <lineage>
        <taxon>Bacteria</taxon>
        <taxon>Bacillati</taxon>
        <taxon>Actinomycetota</taxon>
        <taxon>Actinomycetes</taxon>
        <taxon>Streptosporangiales</taxon>
        <taxon>Streptosporangiaceae</taxon>
        <taxon>Acrocarpospora</taxon>
    </lineage>
</organism>